<evidence type="ECO:0000256" key="11">
    <source>
        <dbReference type="SAM" id="MobiDB-lite"/>
    </source>
</evidence>
<evidence type="ECO:0000256" key="6">
    <source>
        <dbReference type="ARBA" id="ARBA00022968"/>
    </source>
</evidence>
<feature type="compositionally biased region" description="Polar residues" evidence="11">
    <location>
        <begin position="38"/>
        <end position="54"/>
    </location>
</feature>
<dbReference type="PANTHER" id="PTHR11214">
    <property type="entry name" value="BETA-1,3-N-ACETYLGLUCOSAMINYLTRANSFERASE"/>
    <property type="match status" value="1"/>
</dbReference>
<evidence type="ECO:0000256" key="1">
    <source>
        <dbReference type="ARBA" id="ARBA00004323"/>
    </source>
</evidence>
<dbReference type="GO" id="GO:0030311">
    <property type="term" value="P:poly-N-acetyllactosamine biosynthetic process"/>
    <property type="evidence" value="ECO:0007669"/>
    <property type="project" value="TreeGrafter"/>
</dbReference>
<comment type="caution">
    <text evidence="12">The sequence shown here is derived from an EMBL/GenBank/DDBJ whole genome shotgun (WGS) entry which is preliminary data.</text>
</comment>
<name>A0AAW0NI03_9GOBI</name>
<evidence type="ECO:0000256" key="2">
    <source>
        <dbReference type="ARBA" id="ARBA00008661"/>
    </source>
</evidence>
<keyword evidence="5" id="KW-0812">Transmembrane</keyword>
<feature type="compositionally biased region" description="Basic residues" evidence="11">
    <location>
        <begin position="55"/>
        <end position="67"/>
    </location>
</feature>
<feature type="region of interest" description="Disordered" evidence="11">
    <location>
        <begin position="38"/>
        <end position="68"/>
    </location>
</feature>
<sequence>MSEEELSAVSVYSMYLCSAALPLRRHRHVYYYEKPSQTDTDECFTSTNPSQKISSRPRKPTLHRSRSPAKAVDLQFNPILRSRASDSGPLEASLLSHSLSELRGSGGHRLLTLPEQLQDFVSSMSRRQYPVLMEPRGPCGVGDTQERDSALLLLVIKTSAVNYRHRQAVRQSWGRAGWVSPQRSSGQDTAYVRRLFVLGTESSPDLREASSELLRLESQHYGDLLQWDVWDTPLNGTVLQLLFWSWFRDTCGHIDFVFEGHDEAFVNTPALVSLLQDQLKGPRTHSRLQDFMMGNVVVRGQPDRSRHSHKFIPESFYRGSYPLYPSGPGRVSSALLLQRLLQVSVRVHLFPIQQVYVGMCMIRLNVSPGHHPAFLPSDWTKEQEEEPCAARRVLLLHTHSPTHMLQLWDRANTHTGVCANTTVAPLTTRGTRVTTELKLGHHVWG</sequence>
<keyword evidence="9" id="KW-0472">Membrane</keyword>
<proteinExistence type="inferred from homology"/>
<evidence type="ECO:0000256" key="3">
    <source>
        <dbReference type="ARBA" id="ARBA00022676"/>
    </source>
</evidence>
<dbReference type="InterPro" id="IPR002659">
    <property type="entry name" value="Glyco_trans_31"/>
</dbReference>
<dbReference type="GO" id="GO:0006493">
    <property type="term" value="P:protein O-linked glycosylation"/>
    <property type="evidence" value="ECO:0007669"/>
    <property type="project" value="TreeGrafter"/>
</dbReference>
<dbReference type="GO" id="GO:0016758">
    <property type="term" value="F:hexosyltransferase activity"/>
    <property type="evidence" value="ECO:0007669"/>
    <property type="project" value="InterPro"/>
</dbReference>
<keyword evidence="13" id="KW-1185">Reference proteome</keyword>
<dbReference type="AlphaFoldDB" id="A0AAW0NI03"/>
<dbReference type="PANTHER" id="PTHR11214:SF234">
    <property type="entry name" value="HEXOSYLTRANSFERASE"/>
    <property type="match status" value="1"/>
</dbReference>
<dbReference type="GO" id="GO:0008194">
    <property type="term" value="F:UDP-glycosyltransferase activity"/>
    <property type="evidence" value="ECO:0007669"/>
    <property type="project" value="TreeGrafter"/>
</dbReference>
<accession>A0AAW0NI03</accession>
<evidence type="ECO:0000313" key="12">
    <source>
        <dbReference type="EMBL" id="KAK7899453.1"/>
    </source>
</evidence>
<dbReference type="Gene3D" id="3.90.550.50">
    <property type="match status" value="1"/>
</dbReference>
<comment type="similarity">
    <text evidence="2 10">Belongs to the glycosyltransferase 31 family.</text>
</comment>
<evidence type="ECO:0000256" key="7">
    <source>
        <dbReference type="ARBA" id="ARBA00022989"/>
    </source>
</evidence>
<organism evidence="12 13">
    <name type="scientific">Mugilogobius chulae</name>
    <name type="common">yellowstripe goby</name>
    <dbReference type="NCBI Taxonomy" id="88201"/>
    <lineage>
        <taxon>Eukaryota</taxon>
        <taxon>Metazoa</taxon>
        <taxon>Chordata</taxon>
        <taxon>Craniata</taxon>
        <taxon>Vertebrata</taxon>
        <taxon>Euteleostomi</taxon>
        <taxon>Actinopterygii</taxon>
        <taxon>Neopterygii</taxon>
        <taxon>Teleostei</taxon>
        <taxon>Neoteleostei</taxon>
        <taxon>Acanthomorphata</taxon>
        <taxon>Gobiaria</taxon>
        <taxon>Gobiiformes</taxon>
        <taxon>Gobioidei</taxon>
        <taxon>Gobiidae</taxon>
        <taxon>Gobionellinae</taxon>
        <taxon>Mugilogobius</taxon>
    </lineage>
</organism>
<dbReference type="GO" id="GO:0000139">
    <property type="term" value="C:Golgi membrane"/>
    <property type="evidence" value="ECO:0007669"/>
    <property type="project" value="UniProtKB-SubCell"/>
</dbReference>
<protein>
    <recommendedName>
        <fullName evidence="10">Hexosyltransferase</fullName>
        <ecNumber evidence="10">2.4.1.-</ecNumber>
    </recommendedName>
</protein>
<keyword evidence="3 10" id="KW-0328">Glycosyltransferase</keyword>
<keyword evidence="7" id="KW-1133">Transmembrane helix</keyword>
<dbReference type="EMBL" id="JBBPFD010000014">
    <property type="protein sequence ID" value="KAK7899453.1"/>
    <property type="molecule type" value="Genomic_DNA"/>
</dbReference>
<keyword evidence="4" id="KW-0808">Transferase</keyword>
<evidence type="ECO:0000256" key="8">
    <source>
        <dbReference type="ARBA" id="ARBA00023034"/>
    </source>
</evidence>
<evidence type="ECO:0000256" key="10">
    <source>
        <dbReference type="RuleBase" id="RU363063"/>
    </source>
</evidence>
<keyword evidence="6" id="KW-0735">Signal-anchor</keyword>
<comment type="subcellular location">
    <subcellularLocation>
        <location evidence="1 10">Golgi apparatus membrane</location>
        <topology evidence="1 10">Single-pass type II membrane protein</topology>
    </subcellularLocation>
</comment>
<keyword evidence="8 10" id="KW-0333">Golgi apparatus</keyword>
<evidence type="ECO:0000313" key="13">
    <source>
        <dbReference type="Proteomes" id="UP001460270"/>
    </source>
</evidence>
<evidence type="ECO:0000256" key="5">
    <source>
        <dbReference type="ARBA" id="ARBA00022692"/>
    </source>
</evidence>
<reference evidence="13" key="1">
    <citation type="submission" date="2024-04" db="EMBL/GenBank/DDBJ databases">
        <title>Salinicola lusitanus LLJ914,a marine bacterium isolated from the Okinawa Trough.</title>
        <authorList>
            <person name="Li J."/>
        </authorList>
    </citation>
    <scope>NUCLEOTIDE SEQUENCE [LARGE SCALE GENOMIC DNA]</scope>
</reference>
<dbReference type="EC" id="2.4.1.-" evidence="10"/>
<evidence type="ECO:0000256" key="4">
    <source>
        <dbReference type="ARBA" id="ARBA00022679"/>
    </source>
</evidence>
<dbReference type="Proteomes" id="UP001460270">
    <property type="component" value="Unassembled WGS sequence"/>
</dbReference>
<gene>
    <name evidence="12" type="ORF">WMY93_020306</name>
</gene>
<dbReference type="Pfam" id="PF01762">
    <property type="entry name" value="Galactosyl_T"/>
    <property type="match status" value="1"/>
</dbReference>
<evidence type="ECO:0000256" key="9">
    <source>
        <dbReference type="ARBA" id="ARBA00023136"/>
    </source>
</evidence>